<dbReference type="Proteomes" id="UP000095751">
    <property type="component" value="Unassembled WGS sequence"/>
</dbReference>
<dbReference type="EMBL" id="KV784355">
    <property type="protein sequence ID" value="OEU20012.1"/>
    <property type="molecule type" value="Genomic_DNA"/>
</dbReference>
<dbReference type="InParanoid" id="A0A1E7FPC7"/>
<dbReference type="OrthoDB" id="49016at2759"/>
<feature type="region of interest" description="Disordered" evidence="1">
    <location>
        <begin position="157"/>
        <end position="178"/>
    </location>
</feature>
<feature type="compositionally biased region" description="Basic and acidic residues" evidence="1">
    <location>
        <begin position="1"/>
        <end position="15"/>
    </location>
</feature>
<dbReference type="KEGG" id="fcy:FRACYDRAFT_268148"/>
<evidence type="ECO:0000256" key="1">
    <source>
        <dbReference type="SAM" id="MobiDB-lite"/>
    </source>
</evidence>
<keyword evidence="3" id="KW-1185">Reference proteome</keyword>
<feature type="compositionally biased region" description="Acidic residues" evidence="1">
    <location>
        <begin position="158"/>
        <end position="168"/>
    </location>
</feature>
<feature type="compositionally biased region" description="Basic residues" evidence="1">
    <location>
        <begin position="16"/>
        <end position="26"/>
    </location>
</feature>
<feature type="compositionally biased region" description="Acidic residues" evidence="1">
    <location>
        <begin position="33"/>
        <end position="46"/>
    </location>
</feature>
<dbReference type="AlphaFoldDB" id="A0A1E7FPC7"/>
<evidence type="ECO:0000313" key="2">
    <source>
        <dbReference type="EMBL" id="OEU20012.1"/>
    </source>
</evidence>
<reference evidence="2 3" key="1">
    <citation type="submission" date="2016-09" db="EMBL/GenBank/DDBJ databases">
        <title>Extensive genetic diversity and differential bi-allelic expression allows diatom success in the polar Southern Ocean.</title>
        <authorList>
            <consortium name="DOE Joint Genome Institute"/>
            <person name="Mock T."/>
            <person name="Otillar R.P."/>
            <person name="Strauss J."/>
            <person name="Dupont C."/>
            <person name="Frickenhaus S."/>
            <person name="Maumus F."/>
            <person name="Mcmullan M."/>
            <person name="Sanges R."/>
            <person name="Schmutz J."/>
            <person name="Toseland A."/>
            <person name="Valas R."/>
            <person name="Veluchamy A."/>
            <person name="Ward B.J."/>
            <person name="Allen A."/>
            <person name="Barry K."/>
            <person name="Falciatore A."/>
            <person name="Ferrante M."/>
            <person name="Fortunato A.E."/>
            <person name="Gloeckner G."/>
            <person name="Gruber A."/>
            <person name="Hipkin R."/>
            <person name="Janech M."/>
            <person name="Kroth P."/>
            <person name="Leese F."/>
            <person name="Lindquist E."/>
            <person name="Lyon B.R."/>
            <person name="Martin J."/>
            <person name="Mayer C."/>
            <person name="Parker M."/>
            <person name="Quesneville H."/>
            <person name="Raymond J."/>
            <person name="Uhlig C."/>
            <person name="Valentin K.U."/>
            <person name="Worden A.Z."/>
            <person name="Armbrust E.V."/>
            <person name="Bowler C."/>
            <person name="Green B."/>
            <person name="Moulton V."/>
            <person name="Van Oosterhout C."/>
            <person name="Grigoriev I."/>
        </authorList>
    </citation>
    <scope>NUCLEOTIDE SEQUENCE [LARGE SCALE GENOMIC DNA]</scope>
    <source>
        <strain evidence="2 3">CCMP1102</strain>
    </source>
</reference>
<evidence type="ECO:0000313" key="3">
    <source>
        <dbReference type="Proteomes" id="UP000095751"/>
    </source>
</evidence>
<name>A0A1E7FPC7_9STRA</name>
<gene>
    <name evidence="2" type="ORF">FRACYDRAFT_268148</name>
</gene>
<protein>
    <submittedName>
        <fullName evidence="2">Uncharacterized protein</fullName>
    </submittedName>
</protein>
<proteinExistence type="predicted"/>
<organism evidence="2 3">
    <name type="scientific">Fragilariopsis cylindrus CCMP1102</name>
    <dbReference type="NCBI Taxonomy" id="635003"/>
    <lineage>
        <taxon>Eukaryota</taxon>
        <taxon>Sar</taxon>
        <taxon>Stramenopiles</taxon>
        <taxon>Ochrophyta</taxon>
        <taxon>Bacillariophyta</taxon>
        <taxon>Bacillariophyceae</taxon>
        <taxon>Bacillariophycidae</taxon>
        <taxon>Bacillariales</taxon>
        <taxon>Bacillariaceae</taxon>
        <taxon>Fragilariopsis</taxon>
    </lineage>
</organism>
<accession>A0A1E7FPC7</accession>
<sequence>MEQEQEKLEMEQRQKTERKHRGRHRSKEPSPSSDDEEDEEDDEEDVTSGFVACERLLDEEGGDLEEEEVLMGQGHSKIGVVPLLLFAIMQCDALRPSDGTFQPSMDARLCAITQMASMTPKALAKTFAPSLSLWSIKNDAPILESLPLSYDGILSAIDGDDDDDDDGDEDKKTNNFDEEDGILLLESPQCLTLFRASDLQNIDFGRDGTARLDNSTGKRKPVKIGSEFESTILSALNGFRTSPPQSSELEGFLDQKKGGNLDDIQVSPSAFLSMLLEDKTTFTGDRNFIEWKSKIAELVRDVVEVDDDEEEVVKPATGLRRFLPFGRK</sequence>
<feature type="region of interest" description="Disordered" evidence="1">
    <location>
        <begin position="1"/>
        <end position="47"/>
    </location>
</feature>